<sequence>MTYVGYRPNVPVPETNNKLFSQMRGNIIAVLPEYLGVNRNGQLSFFVKDGALRTFFRPECVEMINLLDDEPGGLTRKGLIDLLAALETALKKRKTILYADVILLYEADEDGSLAYLELNIRNQIHYAS</sequence>
<evidence type="ECO:0000313" key="2">
    <source>
        <dbReference type="Proteomes" id="UP000644756"/>
    </source>
</evidence>
<reference evidence="1" key="1">
    <citation type="journal article" date="2014" name="Int. J. Syst. Evol. Microbiol.">
        <title>Complete genome sequence of Corynebacterium casei LMG S-19264T (=DSM 44701T), isolated from a smear-ripened cheese.</title>
        <authorList>
            <consortium name="US DOE Joint Genome Institute (JGI-PGF)"/>
            <person name="Walter F."/>
            <person name="Albersmeier A."/>
            <person name="Kalinowski J."/>
            <person name="Ruckert C."/>
        </authorList>
    </citation>
    <scope>NUCLEOTIDE SEQUENCE</scope>
    <source>
        <strain evidence="1">CGMCC 1.12987</strain>
    </source>
</reference>
<proteinExistence type="predicted"/>
<dbReference type="EMBL" id="BMGR01000014">
    <property type="protein sequence ID" value="GGG18157.1"/>
    <property type="molecule type" value="Genomic_DNA"/>
</dbReference>
<dbReference type="AlphaFoldDB" id="A0A917G1I6"/>
<reference evidence="1" key="2">
    <citation type="submission" date="2020-09" db="EMBL/GenBank/DDBJ databases">
        <authorList>
            <person name="Sun Q."/>
            <person name="Zhou Y."/>
        </authorList>
    </citation>
    <scope>NUCLEOTIDE SEQUENCE</scope>
    <source>
        <strain evidence="1">CGMCC 1.12987</strain>
    </source>
</reference>
<dbReference type="Proteomes" id="UP000644756">
    <property type="component" value="Unassembled WGS sequence"/>
</dbReference>
<name>A0A917G1I6_9BACL</name>
<organism evidence="1 2">
    <name type="scientific">Paenibacillus abyssi</name>
    <dbReference type="NCBI Taxonomy" id="1340531"/>
    <lineage>
        <taxon>Bacteria</taxon>
        <taxon>Bacillati</taxon>
        <taxon>Bacillota</taxon>
        <taxon>Bacilli</taxon>
        <taxon>Bacillales</taxon>
        <taxon>Paenibacillaceae</taxon>
        <taxon>Paenibacillus</taxon>
    </lineage>
</organism>
<protein>
    <submittedName>
        <fullName evidence="1">Uncharacterized protein</fullName>
    </submittedName>
</protein>
<evidence type="ECO:0000313" key="1">
    <source>
        <dbReference type="EMBL" id="GGG18157.1"/>
    </source>
</evidence>
<comment type="caution">
    <text evidence="1">The sequence shown here is derived from an EMBL/GenBank/DDBJ whole genome shotgun (WGS) entry which is preliminary data.</text>
</comment>
<keyword evidence="2" id="KW-1185">Reference proteome</keyword>
<dbReference type="RefSeq" id="WP_188532717.1">
    <property type="nucleotide sequence ID" value="NZ_BMGR01000014.1"/>
</dbReference>
<gene>
    <name evidence="1" type="ORF">GCM10010916_38700</name>
</gene>
<accession>A0A917G1I6</accession>